<feature type="transmembrane region" description="Helical" evidence="2">
    <location>
        <begin position="20"/>
        <end position="37"/>
    </location>
</feature>
<evidence type="ECO:0000259" key="3">
    <source>
        <dbReference type="Pfam" id="PF07885"/>
    </source>
</evidence>
<evidence type="ECO:0000256" key="1">
    <source>
        <dbReference type="SAM" id="MobiDB-lite"/>
    </source>
</evidence>
<comment type="caution">
    <text evidence="4">The sequence shown here is derived from an EMBL/GenBank/DDBJ whole genome shotgun (WGS) entry which is preliminary data.</text>
</comment>
<dbReference type="EMBL" id="VYKK01000001">
    <property type="protein sequence ID" value="KAA9008585.1"/>
    <property type="molecule type" value="Genomic_DNA"/>
</dbReference>
<sequence>MRRSRRILKSGTGASIMDGWIWMLNAAAIAALIVLFYRSKIKWVNKGILIVPLLVYVLFSVEDLLDLISLERLAAGNAGMRTLILLFCLFSVVFYLIFIFHEIKESNDREVRLKDTLRRISLAAIICVLFFTVVYTSIYKLFGASSFHGDGIGSDLLTELVAFLYFSVATFTTVGYGDIAAVDSTSRLVVVMQIAFSFITVAYALSMLGLFRKILGDMPEEEVEAEIDVSIDTGRQSGGGESNGGRTDNGGTVEKNVTTSARIRPKD</sequence>
<evidence type="ECO:0000313" key="4">
    <source>
        <dbReference type="EMBL" id="KAA9008585.1"/>
    </source>
</evidence>
<name>A0A5J5GK58_9BACL</name>
<dbReference type="OrthoDB" id="9785285at2"/>
<keyword evidence="2" id="KW-1133">Transmembrane helix</keyword>
<evidence type="ECO:0000313" key="5">
    <source>
        <dbReference type="Proteomes" id="UP000367750"/>
    </source>
</evidence>
<accession>A0A5J5GK58</accession>
<keyword evidence="4" id="KW-0407">Ion channel</keyword>
<dbReference type="AlphaFoldDB" id="A0A5J5GK58"/>
<dbReference type="SUPFAM" id="SSF81324">
    <property type="entry name" value="Voltage-gated potassium channels"/>
    <property type="match status" value="1"/>
</dbReference>
<keyword evidence="2" id="KW-0812">Transmembrane</keyword>
<feature type="transmembrane region" description="Helical" evidence="2">
    <location>
        <begin position="188"/>
        <end position="211"/>
    </location>
</feature>
<reference evidence="4 5" key="1">
    <citation type="submission" date="2019-09" db="EMBL/GenBank/DDBJ databases">
        <title>Bacillus ochoae sp. nov., Paenibacillus whitsoniae sp. nov., Paenibacillus spiritus sp. nov. Isolated from the Mars Exploration Rover during spacecraft assembly.</title>
        <authorList>
            <person name="Seuylemezian A."/>
            <person name="Vaishampayan P."/>
        </authorList>
    </citation>
    <scope>NUCLEOTIDE SEQUENCE [LARGE SCALE GENOMIC DNA]</scope>
    <source>
        <strain evidence="4 5">MER_111</strain>
    </source>
</reference>
<keyword evidence="4" id="KW-0406">Ion transport</keyword>
<dbReference type="GO" id="GO:0034220">
    <property type="term" value="P:monoatomic ion transmembrane transport"/>
    <property type="evidence" value="ECO:0007669"/>
    <property type="project" value="UniProtKB-KW"/>
</dbReference>
<feature type="region of interest" description="Disordered" evidence="1">
    <location>
        <begin position="228"/>
        <end position="267"/>
    </location>
</feature>
<keyword evidence="4" id="KW-0813">Transport</keyword>
<dbReference type="Gene3D" id="1.10.287.70">
    <property type="match status" value="1"/>
</dbReference>
<feature type="domain" description="Potassium channel" evidence="3">
    <location>
        <begin position="131"/>
        <end position="209"/>
    </location>
</feature>
<keyword evidence="5" id="KW-1185">Reference proteome</keyword>
<feature type="transmembrane region" description="Helical" evidence="2">
    <location>
        <begin position="160"/>
        <end position="182"/>
    </location>
</feature>
<gene>
    <name evidence="4" type="ORF">F4V43_00160</name>
</gene>
<organism evidence="4 5">
    <name type="scientific">Paenibacillus spiritus</name>
    <dbReference type="NCBI Taxonomy" id="2496557"/>
    <lineage>
        <taxon>Bacteria</taxon>
        <taxon>Bacillati</taxon>
        <taxon>Bacillota</taxon>
        <taxon>Bacilli</taxon>
        <taxon>Bacillales</taxon>
        <taxon>Paenibacillaceae</taxon>
        <taxon>Paenibacillus</taxon>
    </lineage>
</organism>
<dbReference type="Pfam" id="PF07885">
    <property type="entry name" value="Ion_trans_2"/>
    <property type="match status" value="1"/>
</dbReference>
<dbReference type="Proteomes" id="UP000367750">
    <property type="component" value="Unassembled WGS sequence"/>
</dbReference>
<protein>
    <submittedName>
        <fullName evidence="4">Two pore domain potassium channel family protein</fullName>
    </submittedName>
</protein>
<dbReference type="InterPro" id="IPR013099">
    <property type="entry name" value="K_chnl_dom"/>
</dbReference>
<proteinExistence type="predicted"/>
<feature type="transmembrane region" description="Helical" evidence="2">
    <location>
        <begin position="82"/>
        <end position="100"/>
    </location>
</feature>
<keyword evidence="2" id="KW-0472">Membrane</keyword>
<evidence type="ECO:0000256" key="2">
    <source>
        <dbReference type="SAM" id="Phobius"/>
    </source>
</evidence>
<feature type="transmembrane region" description="Helical" evidence="2">
    <location>
        <begin position="120"/>
        <end position="139"/>
    </location>
</feature>
<feature type="transmembrane region" description="Helical" evidence="2">
    <location>
        <begin position="43"/>
        <end position="61"/>
    </location>
</feature>